<sequence length="345" mass="37750">MTDDHKGRGGTVSGRTAADRDRIIAGLWEDGKGYRAIASTLGVTARQVETVLGHVAVLRGAGHSDAEIGRRVGLPRSSVQRLRGSAAPVSTERKSTAVTALAQMGGMQLDVLGWFLGTDRKRTYLLVRQLRKDKVVRDLEKVVAGDKWVIPTRVTASRHLGFPVREWRPSPDKAAHHRAVAQARIMLVGTDLERWISERVLWHRAGAAAAASRGGRGRTEVPHIHDGRFLGDVDGVHGWWAVEVELSRKSSTAMDVALQGAIRAAARPDEPETMVGLVYLCRSAQVLDGVNAAVERLPAELARLLPRIAIGDFDDEWTQFLADRNAAKAAKRRRRNHIHLTGEAS</sequence>
<dbReference type="KEGG" id="nwl:NWFMUON74_44520"/>
<proteinExistence type="predicted"/>
<dbReference type="AlphaFoldDB" id="A0A7G1KNK2"/>
<organism evidence="1 2">
    <name type="scientific">Nocardia wallacei</name>
    <dbReference type="NCBI Taxonomy" id="480035"/>
    <lineage>
        <taxon>Bacteria</taxon>
        <taxon>Bacillati</taxon>
        <taxon>Actinomycetota</taxon>
        <taxon>Actinomycetes</taxon>
        <taxon>Mycobacteriales</taxon>
        <taxon>Nocardiaceae</taxon>
        <taxon>Nocardia</taxon>
    </lineage>
</organism>
<name>A0A7G1KNK2_9NOCA</name>
<dbReference type="EMBL" id="AP023396">
    <property type="protein sequence ID" value="BCK56680.1"/>
    <property type="molecule type" value="Genomic_DNA"/>
</dbReference>
<dbReference type="GeneID" id="80348911"/>
<accession>A0A7G1KNK2</accession>
<protein>
    <submittedName>
        <fullName evidence="1">Uncharacterized protein</fullName>
    </submittedName>
</protein>
<dbReference type="RefSeq" id="WP_187683709.1">
    <property type="nucleotide sequence ID" value="NZ_AP023396.1"/>
</dbReference>
<evidence type="ECO:0000313" key="2">
    <source>
        <dbReference type="Proteomes" id="UP000516173"/>
    </source>
</evidence>
<keyword evidence="2" id="KW-1185">Reference proteome</keyword>
<dbReference type="Proteomes" id="UP000516173">
    <property type="component" value="Chromosome"/>
</dbReference>
<gene>
    <name evidence="1" type="ORF">NWFMUON74_44520</name>
</gene>
<reference evidence="1 2" key="1">
    <citation type="submission" date="2020-08" db="EMBL/GenBank/DDBJ databases">
        <title>Genome Sequencing of Nocardia wallacei strain FMUON74 and assembly.</title>
        <authorList>
            <person name="Toyokawa M."/>
            <person name="Uesaka K."/>
        </authorList>
    </citation>
    <scope>NUCLEOTIDE SEQUENCE [LARGE SCALE GENOMIC DNA]</scope>
    <source>
        <strain evidence="1 2">FMUON74</strain>
    </source>
</reference>
<evidence type="ECO:0000313" key="1">
    <source>
        <dbReference type="EMBL" id="BCK56680.1"/>
    </source>
</evidence>